<accession>A0AAD6YYB5</accession>
<dbReference type="Proteomes" id="UP001218218">
    <property type="component" value="Unassembled WGS sequence"/>
</dbReference>
<evidence type="ECO:0000313" key="1">
    <source>
        <dbReference type="EMBL" id="KAJ7301664.1"/>
    </source>
</evidence>
<name>A0AAD6YYB5_9AGAR</name>
<dbReference type="EMBL" id="JARIHO010000130">
    <property type="protein sequence ID" value="KAJ7301664.1"/>
    <property type="molecule type" value="Genomic_DNA"/>
</dbReference>
<proteinExistence type="predicted"/>
<dbReference type="AlphaFoldDB" id="A0AAD6YYB5"/>
<keyword evidence="2" id="KW-1185">Reference proteome</keyword>
<sequence length="236" mass="26084">MALPAQRSGYPVSPRWRDVLLSIGDADLMYFFPPTRTFPFLKKLAIRSIEWLGADVCQFFDGFPALKELTFEKHQLSDLILLPWARLRAFTSGQCDTVNVLRILPLLSLGTRLLTSYGGSETPDLSPATHVRPPRGAIELDCCTNDFVATILGFLTAHSLEELLIRTFHPYSNLAPTILSFLNRSRGPLTSLSLGIPLALDELLSILESPSARAIVHLDISDEEVPLPIGTLCVDI</sequence>
<reference evidence="1" key="1">
    <citation type="submission" date="2023-03" db="EMBL/GenBank/DDBJ databases">
        <title>Massive genome expansion in bonnet fungi (Mycena s.s.) driven by repeated elements and novel gene families across ecological guilds.</title>
        <authorList>
            <consortium name="Lawrence Berkeley National Laboratory"/>
            <person name="Harder C.B."/>
            <person name="Miyauchi S."/>
            <person name="Viragh M."/>
            <person name="Kuo A."/>
            <person name="Thoen E."/>
            <person name="Andreopoulos B."/>
            <person name="Lu D."/>
            <person name="Skrede I."/>
            <person name="Drula E."/>
            <person name="Henrissat B."/>
            <person name="Morin E."/>
            <person name="Kohler A."/>
            <person name="Barry K."/>
            <person name="LaButti K."/>
            <person name="Morin E."/>
            <person name="Salamov A."/>
            <person name="Lipzen A."/>
            <person name="Mereny Z."/>
            <person name="Hegedus B."/>
            <person name="Baldrian P."/>
            <person name="Stursova M."/>
            <person name="Weitz H."/>
            <person name="Taylor A."/>
            <person name="Grigoriev I.V."/>
            <person name="Nagy L.G."/>
            <person name="Martin F."/>
            <person name="Kauserud H."/>
        </authorList>
    </citation>
    <scope>NUCLEOTIDE SEQUENCE</scope>
    <source>
        <strain evidence="1">CBHHK002</strain>
    </source>
</reference>
<comment type="caution">
    <text evidence="1">The sequence shown here is derived from an EMBL/GenBank/DDBJ whole genome shotgun (WGS) entry which is preliminary data.</text>
</comment>
<organism evidence="1 2">
    <name type="scientific">Mycena albidolilacea</name>
    <dbReference type="NCBI Taxonomy" id="1033008"/>
    <lineage>
        <taxon>Eukaryota</taxon>
        <taxon>Fungi</taxon>
        <taxon>Dikarya</taxon>
        <taxon>Basidiomycota</taxon>
        <taxon>Agaricomycotina</taxon>
        <taxon>Agaricomycetes</taxon>
        <taxon>Agaricomycetidae</taxon>
        <taxon>Agaricales</taxon>
        <taxon>Marasmiineae</taxon>
        <taxon>Mycenaceae</taxon>
        <taxon>Mycena</taxon>
    </lineage>
</organism>
<evidence type="ECO:0000313" key="2">
    <source>
        <dbReference type="Proteomes" id="UP001218218"/>
    </source>
</evidence>
<gene>
    <name evidence="1" type="ORF">DFH08DRAFT_993425</name>
</gene>
<protein>
    <submittedName>
        <fullName evidence="1">Uncharacterized protein</fullName>
    </submittedName>
</protein>